<dbReference type="Gene3D" id="2.40.128.20">
    <property type="match status" value="2"/>
</dbReference>
<keyword evidence="2" id="KW-1185">Reference proteome</keyword>
<dbReference type="PANTHER" id="PTHR10612:SF62">
    <property type="entry name" value="LIPOCALIN_CYTOSOLIC FATTY-ACID BINDING DOMAIN-CONTAINING PROTEIN"/>
    <property type="match status" value="1"/>
</dbReference>
<evidence type="ECO:0000313" key="1">
    <source>
        <dbReference type="EMBL" id="GBP17934.1"/>
    </source>
</evidence>
<dbReference type="SUPFAM" id="SSF50814">
    <property type="entry name" value="Lipocalins"/>
    <property type="match status" value="2"/>
</dbReference>
<dbReference type="PANTHER" id="PTHR10612">
    <property type="entry name" value="APOLIPOPROTEIN D"/>
    <property type="match status" value="1"/>
</dbReference>
<evidence type="ECO:0000313" key="2">
    <source>
        <dbReference type="Proteomes" id="UP000299102"/>
    </source>
</evidence>
<dbReference type="OrthoDB" id="565904at2759"/>
<dbReference type="GO" id="GO:0005737">
    <property type="term" value="C:cytoplasm"/>
    <property type="evidence" value="ECO:0007669"/>
    <property type="project" value="TreeGrafter"/>
</dbReference>
<dbReference type="GO" id="GO:0006629">
    <property type="term" value="P:lipid metabolic process"/>
    <property type="evidence" value="ECO:0007669"/>
    <property type="project" value="TreeGrafter"/>
</dbReference>
<dbReference type="InterPro" id="IPR012674">
    <property type="entry name" value="Calycin"/>
</dbReference>
<dbReference type="AlphaFoldDB" id="A0A4C1TVM3"/>
<name>A0A4C1TVM3_EUMVA</name>
<dbReference type="CDD" id="cd00301">
    <property type="entry name" value="lipocalin_FABP"/>
    <property type="match status" value="1"/>
</dbReference>
<gene>
    <name evidence="1" type="ORF">EVAR_7927_1</name>
</gene>
<dbReference type="Proteomes" id="UP000299102">
    <property type="component" value="Unassembled WGS sequence"/>
</dbReference>
<protein>
    <submittedName>
        <fullName evidence="1">Uncharacterized protein</fullName>
    </submittedName>
</protein>
<organism evidence="1 2">
    <name type="scientific">Eumeta variegata</name>
    <name type="common">Bagworm moth</name>
    <name type="synonym">Eumeta japonica</name>
    <dbReference type="NCBI Taxonomy" id="151549"/>
    <lineage>
        <taxon>Eukaryota</taxon>
        <taxon>Metazoa</taxon>
        <taxon>Ecdysozoa</taxon>
        <taxon>Arthropoda</taxon>
        <taxon>Hexapoda</taxon>
        <taxon>Insecta</taxon>
        <taxon>Pterygota</taxon>
        <taxon>Neoptera</taxon>
        <taxon>Endopterygota</taxon>
        <taxon>Lepidoptera</taxon>
        <taxon>Glossata</taxon>
        <taxon>Ditrysia</taxon>
        <taxon>Tineoidea</taxon>
        <taxon>Psychidae</taxon>
        <taxon>Oiketicinae</taxon>
        <taxon>Eumeta</taxon>
    </lineage>
</organism>
<reference evidence="1 2" key="1">
    <citation type="journal article" date="2019" name="Commun. Biol.">
        <title>The bagworm genome reveals a unique fibroin gene that provides high tensile strength.</title>
        <authorList>
            <person name="Kono N."/>
            <person name="Nakamura H."/>
            <person name="Ohtoshi R."/>
            <person name="Tomita M."/>
            <person name="Numata K."/>
            <person name="Arakawa K."/>
        </authorList>
    </citation>
    <scope>NUCLEOTIDE SEQUENCE [LARGE SCALE GENOMIC DNA]</scope>
</reference>
<sequence length="378" mass="42648">MWVLATDYDSYSLIYYCQNVEDDKRLVWSAKHSKVRELNANAVAAINETMEQHNVLVNSLYVPVDQSVSACFHYPDQTTDEIILPGQCDTNIPVLSSVDNLRITGIWYQIEKYPDGTQGGTCVGTRFTEITDNSNTLQVLYWEVQDGELVTSDGTATIPADGSGRLTFTMTVPGTNDTATRQVYILDVEYASHILLYSCSNINEFQRVASEPQENRWSSLSIDTRNQRVTSVLPAFWNGICDGRGLGKDEEEESGQRYFFLLVKRKDLTISTAALKNPFHGSGRRLQILDLRVINDNEICTRVYPSISVRSWKLSRTRHLSADSQTAINAVIATREELYPPYFNEIDQDEECLEPDAAFIVKSSLIVIFTCLIIIFTS</sequence>
<proteinExistence type="predicted"/>
<dbReference type="EMBL" id="BGZK01000091">
    <property type="protein sequence ID" value="GBP17934.1"/>
    <property type="molecule type" value="Genomic_DNA"/>
</dbReference>
<dbReference type="GO" id="GO:0000302">
    <property type="term" value="P:response to reactive oxygen species"/>
    <property type="evidence" value="ECO:0007669"/>
    <property type="project" value="TreeGrafter"/>
</dbReference>
<comment type="caution">
    <text evidence="1">The sequence shown here is derived from an EMBL/GenBank/DDBJ whole genome shotgun (WGS) entry which is preliminary data.</text>
</comment>
<accession>A0A4C1TVM3</accession>